<dbReference type="EMBL" id="AGUE01000108">
    <property type="protein sequence ID" value="EHK99691.1"/>
    <property type="molecule type" value="Genomic_DNA"/>
</dbReference>
<name>H0EP02_GLAL7</name>
<keyword evidence="9" id="KW-0325">Glycoprotein</keyword>
<evidence type="ECO:0000256" key="5">
    <source>
        <dbReference type="ARBA" id="ARBA00012744"/>
    </source>
</evidence>
<comment type="caution">
    <text evidence="20">The sequence shown here is derived from an EMBL/GenBank/DDBJ whole genome shotgun (WGS) entry which is preliminary data.</text>
</comment>
<keyword evidence="12" id="KW-0624">Polysaccharide degradation</keyword>
<feature type="chain" id="PRO_5003532239" description="Probable beta-glucosidase G" evidence="18">
    <location>
        <begin position="21"/>
        <end position="747"/>
    </location>
</feature>
<dbReference type="SUPFAM" id="SSF51445">
    <property type="entry name" value="(Trans)glycosidases"/>
    <property type="match status" value="1"/>
</dbReference>
<dbReference type="InterPro" id="IPR002772">
    <property type="entry name" value="Glyco_hydro_3_C"/>
</dbReference>
<dbReference type="InParanoid" id="H0EP02"/>
<evidence type="ECO:0000256" key="4">
    <source>
        <dbReference type="ARBA" id="ARBA00005336"/>
    </source>
</evidence>
<dbReference type="Pfam" id="PF01915">
    <property type="entry name" value="Glyco_hydro_3_C"/>
    <property type="match status" value="1"/>
</dbReference>
<evidence type="ECO:0000256" key="15">
    <source>
        <dbReference type="ARBA" id="ARBA00041276"/>
    </source>
</evidence>
<comment type="subcellular location">
    <subcellularLocation>
        <location evidence="2">Secreted</location>
    </subcellularLocation>
</comment>
<dbReference type="Proteomes" id="UP000005446">
    <property type="component" value="Unassembled WGS sequence"/>
</dbReference>
<feature type="domain" description="Fibronectin type III-like" evidence="19">
    <location>
        <begin position="663"/>
        <end position="734"/>
    </location>
</feature>
<evidence type="ECO:0000256" key="12">
    <source>
        <dbReference type="ARBA" id="ARBA00023326"/>
    </source>
</evidence>
<comment type="similarity">
    <text evidence="4">Belongs to the glycosyl hydrolase 3 family.</text>
</comment>
<dbReference type="InterPro" id="IPR013783">
    <property type="entry name" value="Ig-like_fold"/>
</dbReference>
<evidence type="ECO:0000256" key="6">
    <source>
        <dbReference type="ARBA" id="ARBA00022525"/>
    </source>
</evidence>
<dbReference type="InterPro" id="IPR001764">
    <property type="entry name" value="Glyco_hydro_3_N"/>
</dbReference>
<dbReference type="InterPro" id="IPR017853">
    <property type="entry name" value="GH"/>
</dbReference>
<organism evidence="20 21">
    <name type="scientific">Glarea lozoyensis (strain ATCC 74030 / MF5533)</name>
    <dbReference type="NCBI Taxonomy" id="1104152"/>
    <lineage>
        <taxon>Eukaryota</taxon>
        <taxon>Fungi</taxon>
        <taxon>Dikarya</taxon>
        <taxon>Ascomycota</taxon>
        <taxon>Pezizomycotina</taxon>
        <taxon>Leotiomycetes</taxon>
        <taxon>Helotiales</taxon>
        <taxon>Helotiaceae</taxon>
        <taxon>Glarea</taxon>
    </lineage>
</organism>
<protein>
    <recommendedName>
        <fullName evidence="14">Probable beta-glucosidase G</fullName>
        <ecNumber evidence="5">3.2.1.21</ecNumber>
    </recommendedName>
    <alternativeName>
        <fullName evidence="15">Beta-D-glucoside glucohydrolase G</fullName>
    </alternativeName>
    <alternativeName>
        <fullName evidence="16">Cellobiase G</fullName>
    </alternativeName>
    <alternativeName>
        <fullName evidence="17">Gentiobiase G</fullName>
    </alternativeName>
</protein>
<evidence type="ECO:0000313" key="21">
    <source>
        <dbReference type="Proteomes" id="UP000005446"/>
    </source>
</evidence>
<dbReference type="PANTHER" id="PTHR42715:SF12">
    <property type="entry name" value="BETA-GLUCOSIDASE G-RELATED"/>
    <property type="match status" value="1"/>
</dbReference>
<dbReference type="GO" id="GO:0005576">
    <property type="term" value="C:extracellular region"/>
    <property type="evidence" value="ECO:0007669"/>
    <property type="project" value="UniProtKB-SubCell"/>
</dbReference>
<evidence type="ECO:0000256" key="11">
    <source>
        <dbReference type="ARBA" id="ARBA00023295"/>
    </source>
</evidence>
<evidence type="ECO:0000256" key="8">
    <source>
        <dbReference type="ARBA" id="ARBA00022801"/>
    </source>
</evidence>
<dbReference type="PRINTS" id="PR00133">
    <property type="entry name" value="GLHYDRLASE3"/>
</dbReference>
<dbReference type="Pfam" id="PF00933">
    <property type="entry name" value="Glyco_hydro_3"/>
    <property type="match status" value="1"/>
</dbReference>
<keyword evidence="6" id="KW-0964">Secreted</keyword>
<dbReference type="InterPro" id="IPR036962">
    <property type="entry name" value="Glyco_hydro_3_N_sf"/>
</dbReference>
<keyword evidence="21" id="KW-1185">Reference proteome</keyword>
<dbReference type="Pfam" id="PF14310">
    <property type="entry name" value="Fn3-like"/>
    <property type="match status" value="1"/>
</dbReference>
<evidence type="ECO:0000256" key="17">
    <source>
        <dbReference type="ARBA" id="ARBA00041808"/>
    </source>
</evidence>
<dbReference type="PANTHER" id="PTHR42715">
    <property type="entry name" value="BETA-GLUCOSIDASE"/>
    <property type="match status" value="1"/>
</dbReference>
<dbReference type="InterPro" id="IPR026891">
    <property type="entry name" value="Fn3-like"/>
</dbReference>
<comment type="catalytic activity">
    <reaction evidence="1">
        <text>Hydrolysis of terminal, non-reducing beta-D-glucosyl residues with release of beta-D-glucose.</text>
        <dbReference type="EC" id="3.2.1.21"/>
    </reaction>
</comment>
<dbReference type="InterPro" id="IPR050288">
    <property type="entry name" value="Cellulose_deg_GH3"/>
</dbReference>
<dbReference type="EC" id="3.2.1.21" evidence="5"/>
<evidence type="ECO:0000256" key="2">
    <source>
        <dbReference type="ARBA" id="ARBA00004613"/>
    </source>
</evidence>
<keyword evidence="11" id="KW-0326">Glycosidase</keyword>
<dbReference type="Gene3D" id="3.40.50.1700">
    <property type="entry name" value="Glycoside hydrolase family 3 C-terminal domain"/>
    <property type="match status" value="1"/>
</dbReference>
<dbReference type="SUPFAM" id="SSF52279">
    <property type="entry name" value="Beta-D-glucan exohydrolase, C-terminal domain"/>
    <property type="match status" value="1"/>
</dbReference>
<feature type="signal peptide" evidence="18">
    <location>
        <begin position="1"/>
        <end position="20"/>
    </location>
</feature>
<evidence type="ECO:0000256" key="16">
    <source>
        <dbReference type="ARBA" id="ARBA00041601"/>
    </source>
</evidence>
<keyword evidence="8" id="KW-0378">Hydrolase</keyword>
<dbReference type="GO" id="GO:0009251">
    <property type="term" value="P:glucan catabolic process"/>
    <property type="evidence" value="ECO:0007669"/>
    <property type="project" value="TreeGrafter"/>
</dbReference>
<dbReference type="HOGENOM" id="CLU_004542_2_3_1"/>
<comment type="function">
    <text evidence="13">Beta-glucosidases are one of a number of cellulolytic enzymes involved in the degradation of cellulosic biomass. Catalyzes the last step releasing glucose from the inhibitory cellobiose.</text>
</comment>
<comment type="pathway">
    <text evidence="3">Glycan metabolism; cellulose degradation.</text>
</comment>
<evidence type="ECO:0000256" key="9">
    <source>
        <dbReference type="ARBA" id="ARBA00023180"/>
    </source>
</evidence>
<dbReference type="SMART" id="SM01217">
    <property type="entry name" value="Fn3_like"/>
    <property type="match status" value="1"/>
</dbReference>
<keyword evidence="7 18" id="KW-0732">Signal</keyword>
<evidence type="ECO:0000313" key="20">
    <source>
        <dbReference type="EMBL" id="EHK99691.1"/>
    </source>
</evidence>
<evidence type="ECO:0000256" key="13">
    <source>
        <dbReference type="ARBA" id="ARBA00024983"/>
    </source>
</evidence>
<proteinExistence type="inferred from homology"/>
<dbReference type="OrthoDB" id="416222at2759"/>
<dbReference type="InterPro" id="IPR036881">
    <property type="entry name" value="Glyco_hydro_3_C_sf"/>
</dbReference>
<accession>H0EP02</accession>
<dbReference type="Gene3D" id="3.20.20.300">
    <property type="entry name" value="Glycoside hydrolase, family 3, N-terminal domain"/>
    <property type="match status" value="2"/>
</dbReference>
<sequence length="747" mass="81084">MKISVQLYSWISILVLPSAATKHPGQLSELYVPSVEEWNEAESKAHAFVAQLILTEKVTMVTGTLLDVGTGCIGRIRPVSRLGFPGLCLLDGPNAINRAHLVSTFPSGITVAASWDRELMYERGLAMGSEFKAKGAHVILGVDVIGKAPLQIHIFPERPSSNEQETMRSDTVMPDGTIVDAVSSNIDDQTLHELYLWPFADAVKAGTTSIMCSYNRLNGTYACEDERMLTQVLRNELGFRGHGGGGYFGPSLEAAVEVGNVTMERVDEMARRLMTPYYLLQQDDPDYPTVDPSMPYLLAISNDGWESGLLGGRPEGGIPGRDVRANHKELIRKWGASAAVLLKNDDGILPLSDKTACGGEPMLYIGVFGNAVFDVTEGVVAPPNTPQEGQEDGIITIGGGAGGGRNPYIISPLEAIKSQMNKVDGTVQYITSNKVLANNDLRSIYPKPDVCLVFLKSWAAETYDRPSLELSWNSTVVVNNVVKFCGWKKTVVITNSAGINTMPWAENSNVTAILAAHYTGQEAGNSIVDVLWGKTEPSGRLPYTIPKTVEDYGSPIVNLTGTDGGLERNSSKWQADFTEGQLIDYRHFDAHNTEPLYEFGFGLGYTTFKVEGDLEVVKLGGNTTNDLPDAAAPIEPGGNTDLWTEMLRVTGRVSNTGQRAGSTVIQLYVSSPLAGRNGIPVQALRGFKKIQLEAGQSGSIEMVLRRRDISHWDVMAQQWRIPSGEFKLALGLSARDLSANKTTRVLG</sequence>
<evidence type="ECO:0000256" key="3">
    <source>
        <dbReference type="ARBA" id="ARBA00004987"/>
    </source>
</evidence>
<evidence type="ECO:0000256" key="1">
    <source>
        <dbReference type="ARBA" id="ARBA00000448"/>
    </source>
</evidence>
<evidence type="ECO:0000259" key="19">
    <source>
        <dbReference type="SMART" id="SM01217"/>
    </source>
</evidence>
<keyword evidence="10" id="KW-0119">Carbohydrate metabolism</keyword>
<reference evidence="20 21" key="1">
    <citation type="journal article" date="2012" name="Eukaryot. Cell">
        <title>Genome sequence of the fungus Glarea lozoyensis: the first genome sequence of a species from the Helotiaceae family.</title>
        <authorList>
            <person name="Youssar L."/>
            <person name="Gruening B.A."/>
            <person name="Erxleben A."/>
            <person name="Guenther S."/>
            <person name="Huettel W."/>
        </authorList>
    </citation>
    <scope>NUCLEOTIDE SEQUENCE [LARGE SCALE GENOMIC DNA]</scope>
    <source>
        <strain evidence="21">ATCC 74030 / MF5533</strain>
    </source>
</reference>
<dbReference type="GO" id="GO:0008422">
    <property type="term" value="F:beta-glucosidase activity"/>
    <property type="evidence" value="ECO:0007669"/>
    <property type="project" value="UniProtKB-EC"/>
</dbReference>
<evidence type="ECO:0000256" key="7">
    <source>
        <dbReference type="ARBA" id="ARBA00022729"/>
    </source>
</evidence>
<dbReference type="AlphaFoldDB" id="H0EP02"/>
<gene>
    <name evidence="20" type="ORF">M7I_4367</name>
</gene>
<evidence type="ECO:0000256" key="14">
    <source>
        <dbReference type="ARBA" id="ARBA00039579"/>
    </source>
</evidence>
<evidence type="ECO:0000256" key="10">
    <source>
        <dbReference type="ARBA" id="ARBA00023277"/>
    </source>
</evidence>
<dbReference type="Gene3D" id="2.60.40.10">
    <property type="entry name" value="Immunoglobulins"/>
    <property type="match status" value="1"/>
</dbReference>
<evidence type="ECO:0000256" key="18">
    <source>
        <dbReference type="SAM" id="SignalP"/>
    </source>
</evidence>